<dbReference type="AlphaFoldDB" id="A0A397GZN2"/>
<dbReference type="EMBL" id="PQFF01000364">
    <property type="protein sequence ID" value="RHZ55859.1"/>
    <property type="molecule type" value="Genomic_DNA"/>
</dbReference>
<accession>A0A397GZN2</accession>
<dbReference type="Proteomes" id="UP000266861">
    <property type="component" value="Unassembled WGS sequence"/>
</dbReference>
<evidence type="ECO:0000313" key="1">
    <source>
        <dbReference type="EMBL" id="RHZ55859.1"/>
    </source>
</evidence>
<keyword evidence="2" id="KW-1185">Reference proteome</keyword>
<comment type="caution">
    <text evidence="1">The sequence shown here is derived from an EMBL/GenBank/DDBJ whole genome shotgun (WGS) entry which is preliminary data.</text>
</comment>
<reference evidence="1 2" key="1">
    <citation type="submission" date="2018-08" db="EMBL/GenBank/DDBJ databases">
        <title>Genome and evolution of the arbuscular mycorrhizal fungus Diversispora epigaea (formerly Glomus versiforme) and its bacterial endosymbionts.</title>
        <authorList>
            <person name="Sun X."/>
            <person name="Fei Z."/>
            <person name="Harrison M."/>
        </authorList>
    </citation>
    <scope>NUCLEOTIDE SEQUENCE [LARGE SCALE GENOMIC DNA]</scope>
    <source>
        <strain evidence="1 2">IT104</strain>
    </source>
</reference>
<dbReference type="OrthoDB" id="25620at2759"/>
<protein>
    <submittedName>
        <fullName evidence="1">Uncharacterized protein</fullName>
    </submittedName>
</protein>
<organism evidence="1 2">
    <name type="scientific">Diversispora epigaea</name>
    <dbReference type="NCBI Taxonomy" id="1348612"/>
    <lineage>
        <taxon>Eukaryota</taxon>
        <taxon>Fungi</taxon>
        <taxon>Fungi incertae sedis</taxon>
        <taxon>Mucoromycota</taxon>
        <taxon>Glomeromycotina</taxon>
        <taxon>Glomeromycetes</taxon>
        <taxon>Diversisporales</taxon>
        <taxon>Diversisporaceae</taxon>
        <taxon>Diversispora</taxon>
    </lineage>
</organism>
<sequence>MKSLQEFTSLHKSDLVSILKNEDLQMNELEILGTAQNSTIPENQSVESIIFPSKLAVKQELPARIIELFSTIINEEHTAMISSQMNFDK</sequence>
<name>A0A397GZN2_9GLOM</name>
<gene>
    <name evidence="1" type="ORF">Glove_410g25</name>
</gene>
<proteinExistence type="predicted"/>
<evidence type="ECO:0000313" key="2">
    <source>
        <dbReference type="Proteomes" id="UP000266861"/>
    </source>
</evidence>